<keyword evidence="5 7" id="KW-0472">Membrane</keyword>
<protein>
    <submittedName>
        <fullName evidence="9">TonB-dependent receptor</fullName>
    </submittedName>
</protein>
<evidence type="ECO:0000256" key="1">
    <source>
        <dbReference type="ARBA" id="ARBA00004571"/>
    </source>
</evidence>
<dbReference type="Gene3D" id="2.60.40.1120">
    <property type="entry name" value="Carboxypeptidase-like, regulatory domain"/>
    <property type="match status" value="1"/>
</dbReference>
<dbReference type="EMBL" id="JAEHFJ010000003">
    <property type="protein sequence ID" value="MBJ2174208.1"/>
    <property type="molecule type" value="Genomic_DNA"/>
</dbReference>
<dbReference type="InterPro" id="IPR008969">
    <property type="entry name" value="CarboxyPept-like_regulatory"/>
</dbReference>
<proteinExistence type="inferred from homology"/>
<evidence type="ECO:0000256" key="4">
    <source>
        <dbReference type="ARBA" id="ARBA00022692"/>
    </source>
</evidence>
<dbReference type="PROSITE" id="PS52016">
    <property type="entry name" value="TONB_DEPENDENT_REC_3"/>
    <property type="match status" value="1"/>
</dbReference>
<dbReference type="SUPFAM" id="SSF56935">
    <property type="entry name" value="Porins"/>
    <property type="match status" value="1"/>
</dbReference>
<dbReference type="RefSeq" id="WP_198840956.1">
    <property type="nucleotide sequence ID" value="NZ_JAEHFJ010000003.1"/>
</dbReference>
<dbReference type="Pfam" id="PF13715">
    <property type="entry name" value="CarbopepD_reg_2"/>
    <property type="match status" value="1"/>
</dbReference>
<dbReference type="InterPro" id="IPR012910">
    <property type="entry name" value="Plug_dom"/>
</dbReference>
<sequence>MRAFIFLLCTTVFSFNTVDSYSQQKIKIKKDMEMSIDEVFKVVSKQSKFSFLYPQELFKDVPKVNLKKGEILLNQLLTNIFSKGETSFRLTDNNVIIVEKSDPKQLKELKDQKIQISGTVLDQSGEPLPGASIVEKGTLNGVQTDFDGKFSLDVADANAILEISFVGFETKEVAVTNQTELTITLVESTANLDEVVIVGYGTRKKSTVTSAVAQVSAETFQDRSIASVSQGLQGAVTGLVITNSQSGGEPGAEQNINIRGLLTSTGNDGGANGNIVNSEPLVLIDGAVMNINDINPEDIETVSVLKDAASAAIYGSRAAGGAILITTKSGKNMNGGMKINYSNSFSFSSPTQWPQQSDAVTYAHVMNDSRFNMTGQENWFFSEEAIGWIQQNLDNPGSAPTTLSKNNDTDWVVNSGGLGGSAATDWKDFLFKDYAKKSKHNLSIRGGDQKLNYYISAGAYSEDGLFKVAENTFNRYNLDAKIAAKPNKWLKFELLTKLQRSDAEFPWDPGFGRGRVFDQLSKLKPTMPTVDPIWGEPMPAAYYPRWQHSSEVNTSNQLVLLPRVVIEPLKDWFINLEYNYRTNNNKTVFSSTQYESKRPNGETKVEISRDQTIIRPRLSTNDYWSPNLYTSYHKSIGDHNFDATVGYQSERYNVYNLNADAAGVLSDEVPSISTAVGEQTVTDVITHWSTESVFGRIGYNYKEKYIARVTYRRDGTSRFEPDNRWAGFPSFELGYNIAKEDFWKFDDISMFKLRASKGSLGNQNVGLYGYITGIPVGLGSFLFNGEREYTANVQSTLPNDNLTWETVKTTDVGIDILALNNKLGFSFDWFRSDITDLATGGPSLPAVLGTADGALPLVNGGVARTQGWETEISWKQSLGDFNYNIRVSLTDYKQTIVEFDNATALLSDRFAGKDLGDIWGFTWDGWFESDEQAAEQTALVSQKWHSPWSYKEGDTRYANLNGDDAIDIGDNTVDDHGDLSVIGNTTPRYQYGIALGASFKGLDFNMFVQGVGKRDINPIQGNYKKQFLGPAQGPFHSNVYEEHLDYYRPENTTSPLGPNTDSYFARPYAQNGGRNNKNTKSAVDHYLQNGAYARLKTIQLGFTIPKNISEKYKIDRFRIFVTGENLLTVSDLLFYDPESVRGTFSGGSSYPLSKTISAGINVSF</sequence>
<keyword evidence="4 7" id="KW-0812">Transmembrane</keyword>
<name>A0ABS0WQF7_9FLAO</name>
<keyword evidence="2 7" id="KW-0813">Transport</keyword>
<evidence type="ECO:0000256" key="6">
    <source>
        <dbReference type="ARBA" id="ARBA00023237"/>
    </source>
</evidence>
<dbReference type="NCBIfam" id="TIGR04057">
    <property type="entry name" value="SusC_RagA_signa"/>
    <property type="match status" value="1"/>
</dbReference>
<dbReference type="Gene3D" id="2.40.170.20">
    <property type="entry name" value="TonB-dependent receptor, beta-barrel domain"/>
    <property type="match status" value="1"/>
</dbReference>
<evidence type="ECO:0000313" key="9">
    <source>
        <dbReference type="EMBL" id="MBJ2174208.1"/>
    </source>
</evidence>
<dbReference type="InterPro" id="IPR023997">
    <property type="entry name" value="TonB-dep_OMP_SusC/RagA_CS"/>
</dbReference>
<evidence type="ECO:0000256" key="3">
    <source>
        <dbReference type="ARBA" id="ARBA00022452"/>
    </source>
</evidence>
<dbReference type="Proteomes" id="UP000623301">
    <property type="component" value="Unassembled WGS sequence"/>
</dbReference>
<evidence type="ECO:0000313" key="10">
    <source>
        <dbReference type="Proteomes" id="UP000623301"/>
    </source>
</evidence>
<evidence type="ECO:0000256" key="5">
    <source>
        <dbReference type="ARBA" id="ARBA00023136"/>
    </source>
</evidence>
<dbReference type="InterPro" id="IPR023996">
    <property type="entry name" value="TonB-dep_OMP_SusC/RagA"/>
</dbReference>
<organism evidence="9 10">
    <name type="scientific">Aureibaculum flavum</name>
    <dbReference type="NCBI Taxonomy" id="2795986"/>
    <lineage>
        <taxon>Bacteria</taxon>
        <taxon>Pseudomonadati</taxon>
        <taxon>Bacteroidota</taxon>
        <taxon>Flavobacteriia</taxon>
        <taxon>Flavobacteriales</taxon>
        <taxon>Flavobacteriaceae</taxon>
        <taxon>Aureibaculum</taxon>
    </lineage>
</organism>
<evidence type="ECO:0000259" key="8">
    <source>
        <dbReference type="Pfam" id="PF07715"/>
    </source>
</evidence>
<dbReference type="InterPro" id="IPR037066">
    <property type="entry name" value="Plug_dom_sf"/>
</dbReference>
<keyword evidence="9" id="KW-0675">Receptor</keyword>
<dbReference type="InterPro" id="IPR039426">
    <property type="entry name" value="TonB-dep_rcpt-like"/>
</dbReference>
<dbReference type="NCBIfam" id="TIGR04056">
    <property type="entry name" value="OMP_RagA_SusC"/>
    <property type="match status" value="1"/>
</dbReference>
<keyword evidence="6 7" id="KW-0998">Cell outer membrane</keyword>
<evidence type="ECO:0000256" key="7">
    <source>
        <dbReference type="PROSITE-ProRule" id="PRU01360"/>
    </source>
</evidence>
<dbReference type="Pfam" id="PF07715">
    <property type="entry name" value="Plug"/>
    <property type="match status" value="1"/>
</dbReference>
<comment type="caution">
    <text evidence="9">The sequence shown here is derived from an EMBL/GenBank/DDBJ whole genome shotgun (WGS) entry which is preliminary data.</text>
</comment>
<reference evidence="9 10" key="1">
    <citation type="submission" date="2020-12" db="EMBL/GenBank/DDBJ databases">
        <title>Aureibaculum luteum sp. nov. and Aureibaculum flavum sp. nov., novel members of the family Flavobacteriaceae isolated from Antarctic intertidal sediments.</title>
        <authorList>
            <person name="He X."/>
            <person name="Zhang X."/>
        </authorList>
    </citation>
    <scope>NUCLEOTIDE SEQUENCE [LARGE SCALE GENOMIC DNA]</scope>
    <source>
        <strain evidence="9 10">A20</strain>
    </source>
</reference>
<gene>
    <name evidence="9" type="ORF">JBL43_08165</name>
</gene>
<dbReference type="SUPFAM" id="SSF49464">
    <property type="entry name" value="Carboxypeptidase regulatory domain-like"/>
    <property type="match status" value="1"/>
</dbReference>
<dbReference type="Gene3D" id="2.170.130.10">
    <property type="entry name" value="TonB-dependent receptor, plug domain"/>
    <property type="match status" value="1"/>
</dbReference>
<accession>A0ABS0WQF7</accession>
<feature type="domain" description="TonB-dependent receptor plug" evidence="8">
    <location>
        <begin position="205"/>
        <end position="322"/>
    </location>
</feature>
<dbReference type="InterPro" id="IPR036942">
    <property type="entry name" value="Beta-barrel_TonB_sf"/>
</dbReference>
<evidence type="ECO:0000256" key="2">
    <source>
        <dbReference type="ARBA" id="ARBA00022448"/>
    </source>
</evidence>
<keyword evidence="10" id="KW-1185">Reference proteome</keyword>
<comment type="subcellular location">
    <subcellularLocation>
        <location evidence="1 7">Cell outer membrane</location>
        <topology evidence="1 7">Multi-pass membrane protein</topology>
    </subcellularLocation>
</comment>
<comment type="similarity">
    <text evidence="7">Belongs to the TonB-dependent receptor family.</text>
</comment>
<keyword evidence="3 7" id="KW-1134">Transmembrane beta strand</keyword>